<dbReference type="eggNOG" id="ENOG5032XFE">
    <property type="taxonomic scope" value="Bacteria"/>
</dbReference>
<dbReference type="EMBL" id="CP000155">
    <property type="protein sequence ID" value="ABC28858.1"/>
    <property type="molecule type" value="Genomic_DNA"/>
</dbReference>
<feature type="transmembrane region" description="Helical" evidence="1">
    <location>
        <begin position="27"/>
        <end position="46"/>
    </location>
</feature>
<dbReference type="KEGG" id="hch:HCH_02024"/>
<dbReference type="RefSeq" id="WP_011395929.1">
    <property type="nucleotide sequence ID" value="NC_007645.1"/>
</dbReference>
<keyword evidence="1" id="KW-0472">Membrane</keyword>
<keyword evidence="1" id="KW-0812">Transmembrane</keyword>
<evidence type="ECO:0000313" key="2">
    <source>
        <dbReference type="EMBL" id="ABC28858.1"/>
    </source>
</evidence>
<feature type="transmembrane region" description="Helical" evidence="1">
    <location>
        <begin position="87"/>
        <end position="109"/>
    </location>
</feature>
<sequence>MSSIFGHALIGAAIGDNAKSESKSEQLFLSLFFMGLVVCPDLDYLLTWCFGVNIAPRYTHSIGASVVIACIGLGLKKYVFVKRLRNANSLLIGVASMAHVFMDYCVGVHKNPIFWPLADSVYALNHGFLPSAGKLDILNFYFWRNLAIEMGILVPVAAFISARGRNALKKRVYIAILAVGVLMLCGYISIGLSR</sequence>
<dbReference type="STRING" id="349521.HCH_02024"/>
<dbReference type="HOGENOM" id="CLU_1359021_0_0_6"/>
<protein>
    <recommendedName>
        <fullName evidence="4">Membrane-bound metal-dependent hydrolase</fullName>
    </recommendedName>
</protein>
<name>Q2SKG6_HAHCH</name>
<feature type="transmembrane region" description="Helical" evidence="1">
    <location>
        <begin position="172"/>
        <end position="192"/>
    </location>
</feature>
<keyword evidence="1" id="KW-1133">Transmembrane helix</keyword>
<reference evidence="2 3" key="1">
    <citation type="journal article" date="2005" name="Nucleic Acids Res.">
        <title>Genomic blueprint of Hahella chejuensis, a marine microbe producing an algicidal agent.</title>
        <authorList>
            <person name="Jeong H."/>
            <person name="Yim J.H."/>
            <person name="Lee C."/>
            <person name="Choi S.-H."/>
            <person name="Park Y.K."/>
            <person name="Yoon S.H."/>
            <person name="Hur C.-G."/>
            <person name="Kang H.-Y."/>
            <person name="Kim D."/>
            <person name="Lee H.H."/>
            <person name="Park K.H."/>
            <person name="Park S.-H."/>
            <person name="Park H.-S."/>
            <person name="Lee H.K."/>
            <person name="Oh T.K."/>
            <person name="Kim J.F."/>
        </authorList>
    </citation>
    <scope>NUCLEOTIDE SEQUENCE [LARGE SCALE GENOMIC DNA]</scope>
    <source>
        <strain evidence="2 3">KCTC 2396</strain>
    </source>
</reference>
<feature type="transmembrane region" description="Helical" evidence="1">
    <location>
        <begin position="141"/>
        <end position="160"/>
    </location>
</feature>
<keyword evidence="3" id="KW-1185">Reference proteome</keyword>
<evidence type="ECO:0008006" key="4">
    <source>
        <dbReference type="Google" id="ProtNLM"/>
    </source>
</evidence>
<evidence type="ECO:0000256" key="1">
    <source>
        <dbReference type="SAM" id="Phobius"/>
    </source>
</evidence>
<organism evidence="2 3">
    <name type="scientific">Hahella chejuensis (strain KCTC 2396)</name>
    <dbReference type="NCBI Taxonomy" id="349521"/>
    <lineage>
        <taxon>Bacteria</taxon>
        <taxon>Pseudomonadati</taxon>
        <taxon>Pseudomonadota</taxon>
        <taxon>Gammaproteobacteria</taxon>
        <taxon>Oceanospirillales</taxon>
        <taxon>Hahellaceae</taxon>
        <taxon>Hahella</taxon>
    </lineage>
</organism>
<dbReference type="Proteomes" id="UP000000238">
    <property type="component" value="Chromosome"/>
</dbReference>
<evidence type="ECO:0000313" key="3">
    <source>
        <dbReference type="Proteomes" id="UP000000238"/>
    </source>
</evidence>
<feature type="transmembrane region" description="Helical" evidence="1">
    <location>
        <begin position="58"/>
        <end position="75"/>
    </location>
</feature>
<proteinExistence type="predicted"/>
<dbReference type="OrthoDB" id="6059269at2"/>
<gene>
    <name evidence="2" type="ordered locus">HCH_02024</name>
</gene>
<accession>Q2SKG6</accession>
<dbReference type="AlphaFoldDB" id="Q2SKG6"/>